<dbReference type="Ensembl" id="ENSMGAT00000036867.1">
    <property type="protein sequence ID" value="ENSMGAP00000030760.1"/>
    <property type="gene ID" value="ENSMGAG00000020388.1"/>
</dbReference>
<proteinExistence type="predicted"/>
<reference evidence="1 2" key="1">
    <citation type="journal article" date="2010" name="PLoS Biol.">
        <title>Multi-platform next-generation sequencing of the domestic turkey (Meleagris gallopavo): genome assembly and analysis.</title>
        <authorList>
            <person name="Dalloul R.A."/>
            <person name="Long J.A."/>
            <person name="Zimin A.V."/>
            <person name="Aslam L."/>
            <person name="Beal K."/>
            <person name="Blomberg L.A."/>
            <person name="Bouffard P."/>
            <person name="Burt D.W."/>
            <person name="Crasta O."/>
            <person name="Crooijmans R.P."/>
            <person name="Cooper K."/>
            <person name="Coulombe R.A."/>
            <person name="De S."/>
            <person name="Delany M.E."/>
            <person name="Dodgson J.B."/>
            <person name="Dong J.J."/>
            <person name="Evans C."/>
            <person name="Frederickson K.M."/>
            <person name="Flicek P."/>
            <person name="Florea L."/>
            <person name="Folkerts O."/>
            <person name="Groenen M.A."/>
            <person name="Harkins T.T."/>
            <person name="Herrero J."/>
            <person name="Hoffmann S."/>
            <person name="Megens H.J."/>
            <person name="Jiang A."/>
            <person name="de Jong P."/>
            <person name="Kaiser P."/>
            <person name="Kim H."/>
            <person name="Kim K.W."/>
            <person name="Kim S."/>
            <person name="Langenberger D."/>
            <person name="Lee M.K."/>
            <person name="Lee T."/>
            <person name="Mane S."/>
            <person name="Marcais G."/>
            <person name="Marz M."/>
            <person name="McElroy A.P."/>
            <person name="Modise T."/>
            <person name="Nefedov M."/>
            <person name="Notredame C."/>
            <person name="Paton I.R."/>
            <person name="Payne W.S."/>
            <person name="Pertea G."/>
            <person name="Prickett D."/>
            <person name="Puiu D."/>
            <person name="Qioa D."/>
            <person name="Raineri E."/>
            <person name="Ruffier M."/>
            <person name="Salzberg S.L."/>
            <person name="Schatz M.C."/>
            <person name="Scheuring C."/>
            <person name="Schmidt C.J."/>
            <person name="Schroeder S."/>
            <person name="Searle S.M."/>
            <person name="Smith E.J."/>
            <person name="Smith J."/>
            <person name="Sonstegard T.S."/>
            <person name="Stadler P.F."/>
            <person name="Tafer H."/>
            <person name="Tu Z.J."/>
            <person name="Van Tassell C.P."/>
            <person name="Vilella A.J."/>
            <person name="Williams K.P."/>
            <person name="Yorke J.A."/>
            <person name="Zhang L."/>
            <person name="Zhang H.B."/>
            <person name="Zhang X."/>
            <person name="Zhang Y."/>
            <person name="Reed K.M."/>
        </authorList>
    </citation>
    <scope>NUCLEOTIDE SEQUENCE [LARGE SCALE GENOMIC DNA]</scope>
</reference>
<protein>
    <submittedName>
        <fullName evidence="1">Uncharacterized protein</fullName>
    </submittedName>
</protein>
<dbReference type="AlphaFoldDB" id="A0A803YG63"/>
<dbReference type="InParanoid" id="A0A803YG63"/>
<sequence>MGDDGDEQPLVPHLDAHVRVLHADDHPLHLRGTGSVYLCLPTSICKGVAEKPHVHRAVSHNQFLKLL</sequence>
<evidence type="ECO:0000313" key="1">
    <source>
        <dbReference type="Ensembl" id="ENSMGAP00000030760.1"/>
    </source>
</evidence>
<dbReference type="Proteomes" id="UP000001645">
    <property type="component" value="Chromosome 16"/>
</dbReference>
<keyword evidence="2" id="KW-1185">Reference proteome</keyword>
<reference evidence="1" key="2">
    <citation type="submission" date="2025-08" db="UniProtKB">
        <authorList>
            <consortium name="Ensembl"/>
        </authorList>
    </citation>
    <scope>IDENTIFICATION</scope>
</reference>
<name>A0A803YG63_MELGA</name>
<organism evidence="1 2">
    <name type="scientific">Meleagris gallopavo</name>
    <name type="common">Wild turkey</name>
    <dbReference type="NCBI Taxonomy" id="9103"/>
    <lineage>
        <taxon>Eukaryota</taxon>
        <taxon>Metazoa</taxon>
        <taxon>Chordata</taxon>
        <taxon>Craniata</taxon>
        <taxon>Vertebrata</taxon>
        <taxon>Euteleostomi</taxon>
        <taxon>Archelosauria</taxon>
        <taxon>Archosauria</taxon>
        <taxon>Dinosauria</taxon>
        <taxon>Saurischia</taxon>
        <taxon>Theropoda</taxon>
        <taxon>Coelurosauria</taxon>
        <taxon>Aves</taxon>
        <taxon>Neognathae</taxon>
        <taxon>Galloanserae</taxon>
        <taxon>Galliformes</taxon>
        <taxon>Phasianidae</taxon>
        <taxon>Meleagridinae</taxon>
        <taxon>Meleagris</taxon>
    </lineage>
</organism>
<dbReference type="GeneTree" id="ENSGT01150000289174"/>
<evidence type="ECO:0000313" key="2">
    <source>
        <dbReference type="Proteomes" id="UP000001645"/>
    </source>
</evidence>
<accession>A0A803YG63</accession>
<reference evidence="1" key="3">
    <citation type="submission" date="2025-09" db="UniProtKB">
        <authorList>
            <consortium name="Ensembl"/>
        </authorList>
    </citation>
    <scope>IDENTIFICATION</scope>
</reference>